<evidence type="ECO:0000256" key="1">
    <source>
        <dbReference type="SAM" id="Phobius"/>
    </source>
</evidence>
<feature type="transmembrane region" description="Helical" evidence="1">
    <location>
        <begin position="12"/>
        <end position="33"/>
    </location>
</feature>
<keyword evidence="1" id="KW-0812">Transmembrane</keyword>
<accession>A0A2H0C3J7</accession>
<organism evidence="2 3">
    <name type="scientific">Candidatus Roizmanbacteria bacterium CG22_combo_CG10-13_8_21_14_all_33_16</name>
    <dbReference type="NCBI Taxonomy" id="1974859"/>
    <lineage>
        <taxon>Bacteria</taxon>
        <taxon>Candidatus Roizmaniibacteriota</taxon>
    </lineage>
</organism>
<protein>
    <submittedName>
        <fullName evidence="2">Uncharacterized protein</fullName>
    </submittedName>
</protein>
<proteinExistence type="predicted"/>
<evidence type="ECO:0000313" key="2">
    <source>
        <dbReference type="EMBL" id="PIP64483.1"/>
    </source>
</evidence>
<feature type="non-terminal residue" evidence="2">
    <location>
        <position position="73"/>
    </location>
</feature>
<keyword evidence="1" id="KW-1133">Transmembrane helix</keyword>
<sequence length="73" mass="8759">MRENISLKRFIPYFTLTMIVLVSTLILWLPFILRFSHWLGLSISESNFLYIYKHYDGPLYIIPAKSFYDPEII</sequence>
<comment type="caution">
    <text evidence="2">The sequence shown here is derived from an EMBL/GenBank/DDBJ whole genome shotgun (WGS) entry which is preliminary data.</text>
</comment>
<name>A0A2H0C3J7_9BACT</name>
<dbReference type="AlphaFoldDB" id="A0A2H0C3J7"/>
<evidence type="ECO:0000313" key="3">
    <source>
        <dbReference type="Proteomes" id="UP000230802"/>
    </source>
</evidence>
<gene>
    <name evidence="2" type="ORF">COW96_02250</name>
</gene>
<dbReference type="Proteomes" id="UP000230802">
    <property type="component" value="Unassembled WGS sequence"/>
</dbReference>
<keyword evidence="1" id="KW-0472">Membrane</keyword>
<reference evidence="2 3" key="1">
    <citation type="submission" date="2017-09" db="EMBL/GenBank/DDBJ databases">
        <title>Depth-based differentiation of microbial function through sediment-hosted aquifers and enrichment of novel symbionts in the deep terrestrial subsurface.</title>
        <authorList>
            <person name="Probst A.J."/>
            <person name="Ladd B."/>
            <person name="Jarett J.K."/>
            <person name="Geller-Mcgrath D.E."/>
            <person name="Sieber C.M."/>
            <person name="Emerson J.B."/>
            <person name="Anantharaman K."/>
            <person name="Thomas B.C."/>
            <person name="Malmstrom R."/>
            <person name="Stieglmeier M."/>
            <person name="Klingl A."/>
            <person name="Woyke T."/>
            <person name="Ryan C.M."/>
            <person name="Banfield J.F."/>
        </authorList>
    </citation>
    <scope>NUCLEOTIDE SEQUENCE [LARGE SCALE GENOMIC DNA]</scope>
    <source>
        <strain evidence="2">CG22_combo_CG10-13_8_21_14_all_33_16</strain>
    </source>
</reference>
<dbReference type="EMBL" id="PCTD01000096">
    <property type="protein sequence ID" value="PIP64483.1"/>
    <property type="molecule type" value="Genomic_DNA"/>
</dbReference>